<evidence type="ECO:0000256" key="6">
    <source>
        <dbReference type="ARBA" id="ARBA00023136"/>
    </source>
</evidence>
<evidence type="ECO:0000313" key="11">
    <source>
        <dbReference type="EMBL" id="NCJ05393.1"/>
    </source>
</evidence>
<keyword evidence="8" id="KW-0129">CBS domain</keyword>
<feature type="domain" description="CBS" evidence="10">
    <location>
        <begin position="459"/>
        <end position="515"/>
    </location>
</feature>
<evidence type="ECO:0000256" key="4">
    <source>
        <dbReference type="ARBA" id="ARBA00022989"/>
    </source>
</evidence>
<keyword evidence="4 9" id="KW-1133">Transmembrane helix</keyword>
<dbReference type="Proteomes" id="UP000607397">
    <property type="component" value="Unassembled WGS sequence"/>
</dbReference>
<evidence type="ECO:0000256" key="3">
    <source>
        <dbReference type="ARBA" id="ARBA00022692"/>
    </source>
</evidence>
<evidence type="ECO:0000256" key="2">
    <source>
        <dbReference type="ARBA" id="ARBA00022448"/>
    </source>
</evidence>
<dbReference type="GO" id="GO:0005247">
    <property type="term" value="F:voltage-gated chloride channel activity"/>
    <property type="evidence" value="ECO:0007669"/>
    <property type="project" value="TreeGrafter"/>
</dbReference>
<dbReference type="SMART" id="SM00116">
    <property type="entry name" value="CBS"/>
    <property type="match status" value="2"/>
</dbReference>
<proteinExistence type="predicted"/>
<evidence type="ECO:0000313" key="12">
    <source>
        <dbReference type="Proteomes" id="UP000607397"/>
    </source>
</evidence>
<protein>
    <submittedName>
        <fullName evidence="11">Universal stress protein</fullName>
    </submittedName>
</protein>
<evidence type="ECO:0000256" key="8">
    <source>
        <dbReference type="PROSITE-ProRule" id="PRU00703"/>
    </source>
</evidence>
<feature type="transmembrane region" description="Helical" evidence="9">
    <location>
        <begin position="164"/>
        <end position="188"/>
    </location>
</feature>
<feature type="domain" description="CBS" evidence="10">
    <location>
        <begin position="522"/>
        <end position="580"/>
    </location>
</feature>
<feature type="transmembrane region" description="Helical" evidence="9">
    <location>
        <begin position="370"/>
        <end position="395"/>
    </location>
</feature>
<evidence type="ECO:0000256" key="5">
    <source>
        <dbReference type="ARBA" id="ARBA00023065"/>
    </source>
</evidence>
<reference evidence="11" key="1">
    <citation type="submission" date="2019-12" db="EMBL/GenBank/DDBJ databases">
        <title>High-Quality draft genome sequences of three cyanobacteria isolated from the limestone walls of the Old Cathedral of Coimbra.</title>
        <authorList>
            <person name="Tiago I."/>
            <person name="Soares F."/>
            <person name="Portugal A."/>
        </authorList>
    </citation>
    <scope>NUCLEOTIDE SEQUENCE [LARGE SCALE GENOMIC DNA]</scope>
    <source>
        <strain evidence="11">C</strain>
    </source>
</reference>
<dbReference type="RefSeq" id="WP_161823863.1">
    <property type="nucleotide sequence ID" value="NZ_WVIC01000003.1"/>
</dbReference>
<dbReference type="Gene3D" id="1.10.3080.10">
    <property type="entry name" value="Clc chloride channel"/>
    <property type="match status" value="1"/>
</dbReference>
<evidence type="ECO:0000256" key="1">
    <source>
        <dbReference type="ARBA" id="ARBA00004141"/>
    </source>
</evidence>
<sequence>MQYLDLLQRLRYLLQPKRVAIAEACLIGLISGLAAVILQQGIGLLGSWRLQAAAQFPAAMAYGRSETIALPLIGLLGGLIAGTLVQRFGMETSGSGIPQVKAALAQFPVALNGRVAFVKLLASLTAIGAGLSLGRQGPTVQIGAALAAQLSYWVPTVPEHRRQMIAAGAGAGLAAGFNAPIAGVLFVAEELLHDLSSLTLGTAIVACFIGAVVARVLGGQSLSLSLEQVASQADFTVVDIPFLLFLGALAGLLGALFNSGILSGQVMKRRFFRVGLPLQVGLAGALSGLIVGLLPGGFQNYAGMRELLSTGALGWQTSAIAFALQFGLTILAFSSGAPGGLFAPSLLMGAALGNVVGGMQAIVLDTGDPTTYALVGMGAFFGAVSRVPFTGIVIIFEMTTDFNLVLPLMICSIVAYWVAERVKPGSIYDLLLRAQGIDLQAEPNAAQGPLTSLTAADIMERRVETLTSEIPMSQVAQAFARSQHRGFPILAQGHLVGIVTQSDLTKAQQRQLSDQTPVREMMTPSPVTVNPHALLSEVLYLLDRYKISRLPVMEGRKMVGVITRADIIRAETVQLSGKQSFLKPASPPSYVVFQTRAPAVAERRMLIALGNPNTAETLMRLAVALTQDRSYELECLQVIEISRNRIPSETAVRTEKGRHLLQRSFRYGKRQQIPVHTQIRVAHDVGQTILEVEKERHIDLILMGWQGRATPHGWILGDTTETVTRQAASDVIFVKSSAAFSSGRAERWLIPVSGGPNIQQALQFLPALLTLGQQPDIYLCQVVTPQHPQPNFSVLEAYTERLQAQFPGQVRIIPLVHSDVAAAIVELAATKDIDVIMLGASREGLLHQVLHGNIPTVIAQASSCAVLLVRAHSTAELS</sequence>
<dbReference type="InterPro" id="IPR014729">
    <property type="entry name" value="Rossmann-like_a/b/a_fold"/>
</dbReference>
<feature type="transmembrane region" description="Helical" evidence="9">
    <location>
        <begin position="314"/>
        <end position="334"/>
    </location>
</feature>
<feature type="transmembrane region" description="Helical" evidence="9">
    <location>
        <begin position="21"/>
        <end position="48"/>
    </location>
</feature>
<dbReference type="AlphaFoldDB" id="A0A8K1ZWY4"/>
<accession>A0A8K1ZWY4</accession>
<keyword evidence="7" id="KW-0868">Chloride</keyword>
<name>A0A8K1ZWY4_9CYAN</name>
<keyword evidence="2" id="KW-0813">Transport</keyword>
<dbReference type="SUPFAM" id="SSF81340">
    <property type="entry name" value="Clc chloride channel"/>
    <property type="match status" value="1"/>
</dbReference>
<dbReference type="SUPFAM" id="SSF52402">
    <property type="entry name" value="Adenine nucleotide alpha hydrolases-like"/>
    <property type="match status" value="2"/>
</dbReference>
<dbReference type="PANTHER" id="PTHR45711:SF10">
    <property type="entry name" value="CHLORIDE CHANNEL PROTEIN"/>
    <property type="match status" value="1"/>
</dbReference>
<comment type="subcellular location">
    <subcellularLocation>
        <location evidence="1">Membrane</location>
        <topology evidence="1">Multi-pass membrane protein</topology>
    </subcellularLocation>
</comment>
<keyword evidence="12" id="KW-1185">Reference proteome</keyword>
<dbReference type="Pfam" id="PF00654">
    <property type="entry name" value="Voltage_CLC"/>
    <property type="match status" value="1"/>
</dbReference>
<dbReference type="InterPro" id="IPR001807">
    <property type="entry name" value="ClC"/>
</dbReference>
<dbReference type="InterPro" id="IPR000644">
    <property type="entry name" value="CBS_dom"/>
</dbReference>
<feature type="transmembrane region" description="Helical" evidence="9">
    <location>
        <begin position="274"/>
        <end position="294"/>
    </location>
</feature>
<feature type="transmembrane region" description="Helical" evidence="9">
    <location>
        <begin position="402"/>
        <end position="419"/>
    </location>
</feature>
<dbReference type="InterPro" id="IPR006016">
    <property type="entry name" value="UspA"/>
</dbReference>
<dbReference type="InterPro" id="IPR014743">
    <property type="entry name" value="Cl-channel_core"/>
</dbReference>
<evidence type="ECO:0000256" key="9">
    <source>
        <dbReference type="SAM" id="Phobius"/>
    </source>
</evidence>
<evidence type="ECO:0000259" key="10">
    <source>
        <dbReference type="PROSITE" id="PS51371"/>
    </source>
</evidence>
<dbReference type="EMBL" id="WVIC01000003">
    <property type="protein sequence ID" value="NCJ05393.1"/>
    <property type="molecule type" value="Genomic_DNA"/>
</dbReference>
<dbReference type="InterPro" id="IPR046342">
    <property type="entry name" value="CBS_dom_sf"/>
</dbReference>
<evidence type="ECO:0000256" key="7">
    <source>
        <dbReference type="ARBA" id="ARBA00023214"/>
    </source>
</evidence>
<comment type="caution">
    <text evidence="11">The sequence shown here is derived from an EMBL/GenBank/DDBJ whole genome shotgun (WGS) entry which is preliminary data.</text>
</comment>
<keyword evidence="3 9" id="KW-0812">Transmembrane</keyword>
<gene>
    <name evidence="11" type="ORF">GS597_02455</name>
</gene>
<feature type="transmembrane region" description="Helical" evidence="9">
    <location>
        <begin position="109"/>
        <end position="131"/>
    </location>
</feature>
<keyword evidence="5" id="KW-0406">Ion transport</keyword>
<feature type="transmembrane region" description="Helical" evidence="9">
    <location>
        <begin position="341"/>
        <end position="364"/>
    </location>
</feature>
<dbReference type="PANTHER" id="PTHR45711">
    <property type="entry name" value="CHLORIDE CHANNEL PROTEIN"/>
    <property type="match status" value="1"/>
</dbReference>
<dbReference type="Pfam" id="PF00582">
    <property type="entry name" value="Usp"/>
    <property type="match status" value="2"/>
</dbReference>
<feature type="transmembrane region" description="Helical" evidence="9">
    <location>
        <begin position="68"/>
        <end position="88"/>
    </location>
</feature>
<keyword evidence="6 9" id="KW-0472">Membrane</keyword>
<dbReference type="GO" id="GO:0005886">
    <property type="term" value="C:plasma membrane"/>
    <property type="evidence" value="ECO:0007669"/>
    <property type="project" value="TreeGrafter"/>
</dbReference>
<dbReference type="Gene3D" id="3.40.50.620">
    <property type="entry name" value="HUPs"/>
    <property type="match status" value="2"/>
</dbReference>
<feature type="transmembrane region" description="Helical" evidence="9">
    <location>
        <begin position="200"/>
        <end position="222"/>
    </location>
</feature>
<organism evidence="11 12">
    <name type="scientific">Petrachloros mirabilis ULC683</name>
    <dbReference type="NCBI Taxonomy" id="2781853"/>
    <lineage>
        <taxon>Bacteria</taxon>
        <taxon>Bacillati</taxon>
        <taxon>Cyanobacteriota</taxon>
        <taxon>Cyanophyceae</taxon>
        <taxon>Synechococcales</taxon>
        <taxon>Petrachlorosaceae</taxon>
        <taxon>Petrachloros</taxon>
        <taxon>Petrachloros mirabilis</taxon>
    </lineage>
</organism>
<dbReference type="CDD" id="cd01031">
    <property type="entry name" value="EriC"/>
    <property type="match status" value="1"/>
</dbReference>
<feature type="transmembrane region" description="Helical" evidence="9">
    <location>
        <begin position="242"/>
        <end position="262"/>
    </location>
</feature>
<dbReference type="Gene3D" id="3.10.580.10">
    <property type="entry name" value="CBS-domain"/>
    <property type="match status" value="1"/>
</dbReference>
<dbReference type="CDD" id="cd00293">
    <property type="entry name" value="USP-like"/>
    <property type="match status" value="2"/>
</dbReference>
<dbReference type="SUPFAM" id="SSF54631">
    <property type="entry name" value="CBS-domain pair"/>
    <property type="match status" value="1"/>
</dbReference>
<dbReference type="PROSITE" id="PS51371">
    <property type="entry name" value="CBS"/>
    <property type="match status" value="2"/>
</dbReference>
<dbReference type="PRINTS" id="PR00762">
    <property type="entry name" value="CLCHANNEL"/>
</dbReference>
<dbReference type="Pfam" id="PF00571">
    <property type="entry name" value="CBS"/>
    <property type="match status" value="2"/>
</dbReference>